<feature type="region of interest" description="Disordered" evidence="1">
    <location>
        <begin position="39"/>
        <end position="100"/>
    </location>
</feature>
<dbReference type="EMBL" id="FNXT01000146">
    <property type="protein sequence ID" value="SZX61465.1"/>
    <property type="molecule type" value="Genomic_DNA"/>
</dbReference>
<dbReference type="Proteomes" id="UP000256970">
    <property type="component" value="Unassembled WGS sequence"/>
</dbReference>
<feature type="compositionally biased region" description="Low complexity" evidence="1">
    <location>
        <begin position="62"/>
        <end position="77"/>
    </location>
</feature>
<evidence type="ECO:0000256" key="1">
    <source>
        <dbReference type="SAM" id="MobiDB-lite"/>
    </source>
</evidence>
<organism evidence="2 3">
    <name type="scientific">Tetradesmus obliquus</name>
    <name type="common">Green alga</name>
    <name type="synonym">Acutodesmus obliquus</name>
    <dbReference type="NCBI Taxonomy" id="3088"/>
    <lineage>
        <taxon>Eukaryota</taxon>
        <taxon>Viridiplantae</taxon>
        <taxon>Chlorophyta</taxon>
        <taxon>core chlorophytes</taxon>
        <taxon>Chlorophyceae</taxon>
        <taxon>CS clade</taxon>
        <taxon>Sphaeropleales</taxon>
        <taxon>Scenedesmaceae</taxon>
        <taxon>Tetradesmus</taxon>
    </lineage>
</organism>
<sequence length="126" mass="12449">MGVLPELRVPSGQLDRHSPFAAAYGGLNAVLAPTVGVAAADEQQQQQVSRPSRLSGAGGSSAGSLSSRPRGSSCGGSTRAGRWGGPYSEALLSSPAHTPTAADAALVDAADALPSSGTPAGWNAPR</sequence>
<proteinExistence type="predicted"/>
<protein>
    <submittedName>
        <fullName evidence="2">Uncharacterized protein</fullName>
    </submittedName>
</protein>
<dbReference type="AlphaFoldDB" id="A0A383V7A2"/>
<gene>
    <name evidence="2" type="ORF">BQ4739_LOCUS1954</name>
</gene>
<name>A0A383V7A2_TETOB</name>
<evidence type="ECO:0000313" key="2">
    <source>
        <dbReference type="EMBL" id="SZX61465.1"/>
    </source>
</evidence>
<keyword evidence="3" id="KW-1185">Reference proteome</keyword>
<reference evidence="2 3" key="1">
    <citation type="submission" date="2016-10" db="EMBL/GenBank/DDBJ databases">
        <authorList>
            <person name="Cai Z."/>
        </authorList>
    </citation>
    <scope>NUCLEOTIDE SEQUENCE [LARGE SCALE GENOMIC DNA]</scope>
</reference>
<evidence type="ECO:0000313" key="3">
    <source>
        <dbReference type="Proteomes" id="UP000256970"/>
    </source>
</evidence>
<feature type="compositionally biased region" description="Low complexity" evidence="1">
    <location>
        <begin position="43"/>
        <end position="55"/>
    </location>
</feature>
<accession>A0A383V7A2</accession>